<organism evidence="2 3">
    <name type="scientific">Alternaria burnsii</name>
    <dbReference type="NCBI Taxonomy" id="1187904"/>
    <lineage>
        <taxon>Eukaryota</taxon>
        <taxon>Fungi</taxon>
        <taxon>Dikarya</taxon>
        <taxon>Ascomycota</taxon>
        <taxon>Pezizomycotina</taxon>
        <taxon>Dothideomycetes</taxon>
        <taxon>Pleosporomycetidae</taxon>
        <taxon>Pleosporales</taxon>
        <taxon>Pleosporineae</taxon>
        <taxon>Pleosporaceae</taxon>
        <taxon>Alternaria</taxon>
        <taxon>Alternaria sect. Alternaria</taxon>
    </lineage>
</organism>
<reference evidence="2" key="2">
    <citation type="submission" date="2020-08" db="EMBL/GenBank/DDBJ databases">
        <title>Draft Genome Sequence of Cumin Blight Pathogen Alternaria burnsii.</title>
        <authorList>
            <person name="Feng Z."/>
        </authorList>
    </citation>
    <scope>NUCLEOTIDE SEQUENCE</scope>
    <source>
        <strain evidence="2">CBS107.38</strain>
    </source>
</reference>
<evidence type="ECO:0000313" key="3">
    <source>
        <dbReference type="Proteomes" id="UP000596902"/>
    </source>
</evidence>
<dbReference type="Proteomes" id="UP000596902">
    <property type="component" value="Unassembled WGS sequence"/>
</dbReference>
<name>A0A8H7EJL1_9PLEO</name>
<dbReference type="AlphaFoldDB" id="A0A8H7EJL1"/>
<dbReference type="EMBL" id="JAAABM010000002">
    <property type="protein sequence ID" value="KAF7680434.1"/>
    <property type="molecule type" value="Genomic_DNA"/>
</dbReference>
<feature type="region of interest" description="Disordered" evidence="1">
    <location>
        <begin position="34"/>
        <end position="57"/>
    </location>
</feature>
<evidence type="ECO:0000313" key="2">
    <source>
        <dbReference type="EMBL" id="KAF7680434.1"/>
    </source>
</evidence>
<protein>
    <submittedName>
        <fullName evidence="2">Uncharacterized protein</fullName>
    </submittedName>
</protein>
<reference evidence="2" key="1">
    <citation type="submission" date="2020-01" db="EMBL/GenBank/DDBJ databases">
        <authorList>
            <person name="Feng Z.H.Z."/>
        </authorList>
    </citation>
    <scope>NUCLEOTIDE SEQUENCE</scope>
    <source>
        <strain evidence="2">CBS107.38</strain>
    </source>
</reference>
<comment type="caution">
    <text evidence="2">The sequence shown here is derived from an EMBL/GenBank/DDBJ whole genome shotgun (WGS) entry which is preliminary data.</text>
</comment>
<accession>A0A8H7EJL1</accession>
<proteinExistence type="predicted"/>
<dbReference type="RefSeq" id="XP_038790424.1">
    <property type="nucleotide sequence ID" value="XM_038927132.1"/>
</dbReference>
<gene>
    <name evidence="2" type="ORF">GT037_002085</name>
</gene>
<keyword evidence="3" id="KW-1185">Reference proteome</keyword>
<dbReference type="GeneID" id="62200310"/>
<sequence length="133" mass="14232">MPASAASAFNPRQRLSIFTNSTLGHDVSAAFKASSGLTSRSSDANETPAPPPSPVDFCFPITPADSRRDGFMAARLAMSCDKTTTRGLHTSTLVNRTNSTHHVECLHAIMYLHPTPTSSANIFRSANLTQKLA</sequence>
<evidence type="ECO:0000256" key="1">
    <source>
        <dbReference type="SAM" id="MobiDB-lite"/>
    </source>
</evidence>
<feature type="compositionally biased region" description="Polar residues" evidence="1">
    <location>
        <begin position="35"/>
        <end position="45"/>
    </location>
</feature>